<reference evidence="1" key="1">
    <citation type="submission" date="2021-03" db="EMBL/GenBank/DDBJ databases">
        <title>Evolutionary priming and transition to the ectomycorrhizal habit in an iconic lineage of mushroom-forming fungi: is preadaptation a requirement?</title>
        <authorList>
            <consortium name="DOE Joint Genome Institute"/>
            <person name="Looney B.P."/>
            <person name="Miyauchi S."/>
            <person name="Morin E."/>
            <person name="Drula E."/>
            <person name="Courty P.E."/>
            <person name="Chicoki N."/>
            <person name="Fauchery L."/>
            <person name="Kohler A."/>
            <person name="Kuo A."/>
            <person name="LaButti K."/>
            <person name="Pangilinan J."/>
            <person name="Lipzen A."/>
            <person name="Riley R."/>
            <person name="Andreopoulos W."/>
            <person name="He G."/>
            <person name="Johnson J."/>
            <person name="Barry K.W."/>
            <person name="Grigoriev I.V."/>
            <person name="Nagy L."/>
            <person name="Hibbett D."/>
            <person name="Henrissat B."/>
            <person name="Matheny P.B."/>
            <person name="Labbe J."/>
            <person name="Martin A.F."/>
        </authorList>
    </citation>
    <scope>NUCLEOTIDE SEQUENCE</scope>
    <source>
        <strain evidence="1">BPL698</strain>
    </source>
</reference>
<dbReference type="EMBL" id="JAGFNK010000401">
    <property type="protein sequence ID" value="KAI9450946.1"/>
    <property type="molecule type" value="Genomic_DNA"/>
</dbReference>
<feature type="non-terminal residue" evidence="1">
    <location>
        <position position="208"/>
    </location>
</feature>
<comment type="caution">
    <text evidence="1">The sequence shown here is derived from an EMBL/GenBank/DDBJ whole genome shotgun (WGS) entry which is preliminary data.</text>
</comment>
<evidence type="ECO:0000313" key="2">
    <source>
        <dbReference type="Proteomes" id="UP001207468"/>
    </source>
</evidence>
<keyword evidence="2" id="KW-1185">Reference proteome</keyword>
<dbReference type="Proteomes" id="UP001207468">
    <property type="component" value="Unassembled WGS sequence"/>
</dbReference>
<accession>A0ACC0TVM2</accession>
<name>A0ACC0TVM2_9AGAM</name>
<gene>
    <name evidence="1" type="ORF">F5148DRAFT_567064</name>
</gene>
<evidence type="ECO:0000313" key="1">
    <source>
        <dbReference type="EMBL" id="KAI9450946.1"/>
    </source>
</evidence>
<proteinExistence type="predicted"/>
<organism evidence="1 2">
    <name type="scientific">Russula earlei</name>
    <dbReference type="NCBI Taxonomy" id="71964"/>
    <lineage>
        <taxon>Eukaryota</taxon>
        <taxon>Fungi</taxon>
        <taxon>Dikarya</taxon>
        <taxon>Basidiomycota</taxon>
        <taxon>Agaricomycotina</taxon>
        <taxon>Agaricomycetes</taxon>
        <taxon>Russulales</taxon>
        <taxon>Russulaceae</taxon>
        <taxon>Russula</taxon>
    </lineage>
</organism>
<protein>
    <submittedName>
        <fullName evidence="1">Uncharacterized protein</fullName>
    </submittedName>
</protein>
<sequence>MTINSCSQTLPFSILNAFTDRLDGGNPAAIVHLPSLRALADVTLQTIASNFNQPITVFIAPLGRGGRADDNSETTTATFGIRWFTPELEVPLCGHGTLAAAATVLPCGGEGAEERTTIRFEAMSGKFLVAQRVEEGRIEIELDSETSVALSAEEDSKLREVLSKALGKDIPVRYTGHGAGHLNMYALIEVDTLDLKNIKVNTDAFVST</sequence>